<dbReference type="InterPro" id="IPR005546">
    <property type="entry name" value="Autotransporte_beta"/>
</dbReference>
<evidence type="ECO:0000313" key="4">
    <source>
        <dbReference type="Proteomes" id="UP000005309"/>
    </source>
</evidence>
<evidence type="ECO:0000313" key="3">
    <source>
        <dbReference type="EMBL" id="EEQ49453.1"/>
    </source>
</evidence>
<feature type="domain" description="Autotransporter" evidence="2">
    <location>
        <begin position="1893"/>
        <end position="2155"/>
    </location>
</feature>
<dbReference type="InterPro" id="IPR036709">
    <property type="entry name" value="Autotransporte_beta_dom_sf"/>
</dbReference>
<dbReference type="OrthoDB" id="1659960at2"/>
<dbReference type="RefSeq" id="WP_006690575.1">
    <property type="nucleotide sequence ID" value="NZ_GG694007.1"/>
</dbReference>
<dbReference type="eggNOG" id="COG3468">
    <property type="taxonomic scope" value="Bacteria"/>
</dbReference>
<keyword evidence="4" id="KW-1185">Reference proteome</keyword>
<comment type="caution">
    <text evidence="3">The sequence shown here is derived from an EMBL/GenBank/DDBJ whole genome shotgun (WGS) entry which is preliminary data.</text>
</comment>
<proteinExistence type="predicted"/>
<dbReference type="STRING" id="638302.HMPREF0908_0311"/>
<protein>
    <submittedName>
        <fullName evidence="3">Outer membrane autotransporter barrel domain protein</fullName>
    </submittedName>
</protein>
<dbReference type="HOGENOM" id="CLU_232472_0_0_9"/>
<dbReference type="GeneID" id="32477661"/>
<dbReference type="Proteomes" id="UP000005309">
    <property type="component" value="Unassembled WGS sequence"/>
</dbReference>
<evidence type="ECO:0000256" key="1">
    <source>
        <dbReference type="SAM" id="SignalP"/>
    </source>
</evidence>
<accession>C4V1B7</accession>
<feature type="chain" id="PRO_5002942522" evidence="1">
    <location>
        <begin position="35"/>
        <end position="2157"/>
    </location>
</feature>
<sequence length="2157" mass="218518">MIEGMKARRRMAMYVALGLSAGGTALFHGGTAYAAETHDYTETAASVSGLEGTDKTGFMSDNNIVLGTEGGPANRPFSNNGIFSGGGRKNAAEDVSNNTITIHGLRTSNGGGWSMIYGGVSGTGAVTGNKVIFNHGTSADALVGGYTGATDKDVRGNSVTVADGTIKDDIIGGWAGVAAGTGTLAENTVAITGGTIGSYDGGIVYGARTSGNGVLKNNTVSFANASTSRAVYGAATDDTNSAATLRGNSVTVTSGTINSPVAGGYTVGTGAVGGAEEGAGNRVVFENGTAGDLYGGQIDNADSTADVTGNSVTVKGGAFGEIYGGNTKGTGSANRNTVTVNSGTSDADVYGGYAKGRSGADGANAEYNTVTINGTTTGEDGLASVYGGRAAYNGNASHNTININGGVMRNVYGGAVNTINAYGKGAASNNTITITGGTVGTGNGNGNVYGGHTGNSNKAVGNVVNIGDGTSTTLKAGTDLRWAMLHGNNSSPFGTYDITGNTLNVNVKDAHVRSVDNFDTYNFKLNHAFADGDTMLSVTNSGAFSGTGVDWSKISVDRSGISADYIANVQGVHRVTLLKSVGPDDLHFTNYAARNYAATDTHESALVTDTDEATAKSVVWVVNRFKGGRVTYDGTSASDSGAVYGGISYDGHTTTDNVLTVKGVHGADDPKYAYGGRNEGTTGDVTANTVTIDMANAADLVEEVYGGMASVEDNTGAVDHNTANMKNGTTHLLYGGYTFGKGAVTNNKVQFDGGTSTGYVAGGYLDNTASTVEMTGNKVVFTNGTAAELAGADSNGKGKLSGNTVDFGGAASTAEILRGALAENEAAVEGNGVTMTAGTAESVYGGATYMTDSSNNLVGGNGRAEKNTVAVTGGAVTKEIAGGVGYRADGNIVTITGGTIGTTMQAANVYGGKTTEGPGSGTTDNVVNLGAEDGTYAADLTNAQVHGDNSTDSAVNNNVLNVHGKDITVKSVDNFDKYNFKLKGNIGGGDTMLTLKNGGFGREIDWNNVSVDTRGQTGNPNGEVTLIKADTANALKFKNYDVRDLVNDPNADYEAILRTDTDKGAGSVHSATTVKLSTSRFRKSSWTYDGTNPVTNGEVAGGVSRRDGHTAEGNTLTIASTATTGLNAAYGGKAEAASDVRDNRIVVEGTGSGTIADAVGGATAKAGGVAEKNHVLIKGGTVTNAMGGYVSGANASATGNEVTVEGGTVANVIGAGGAGGTGNIANNFVTIKGGTVTGQIVGGYTHELTSSSNGNTVTLGGGTLTGAEVWGTSYVNASNQASVLGSSDAQIAGNTLNVAAKNLEVKKVRNFEKYTFTPTDAVQNGDAMLTLSAAGGFGGISGTSDDVKVKWSNVTADTSALTALSTGIQGKNTITLLKTGDGAADLHFDGYAATAKADGTYETLLHTAGNAADTAALLLDVNRYRDSHVTTDQDADSDLYGGYSASDHRDDGGTTIGHTATGNTLSVTKIANGSNINAYGGYAGGTAGGAENNELTVNVTAPTAGKINNAYGGYTKGAGAVTGNKLTFSQGTVLHDLIGGYADSTTSAAEVTGNTVTVAGGSIGGLVYGGRSDGTSAVKGNGVLMDGAAAPVDTLTGGYGASAESNRVELKDGTAHVVYGGDATTGDAIKNIVTITGGTVTDNIYGGQSRTGAASENIVDIGAVHIQNGIANKAVVGGYAAAVTDHNTIHLRGTEIDGIVLGGAIKDTASPLGMKANPDGKDNTLAIHAAGTKIADFAGVQNLHFYVPEERTAADTTPMLTLTANADKDIHGVKVGIGIAGDHSVLAKGDTISLLKIADGKTLTTDAELKNETTGMQGVSMRYRFNLARQGDNELIATVSDTDLNPQTKSLVETRAASAALINSGADLLAGGGMNAAVNAADAGTGAGAQRTANDQTYHLWAAQSGSAVRLNTGSHVDAKGWNLNLGFARQKASERNTLTYGPFVEYGHGNYDSYLDDGTHGDGTASYIGAGVMAKSAAENGSYIEGSVRVGRAKSDYTGDIAGRHAGYDMSSTYYAAHIGIGQEKKLGNGTIETYAKYFYTHQNGGSERLTSGDLYDFDDVDSQRLRVGARYTKQNGTGGSFYTGLAYEYEFDGDARASYAGYSTPTPTLKGGTGILELGYRFARPGSNVSYGLNLMGMTGKRRGITGGLQVNWAL</sequence>
<evidence type="ECO:0000259" key="2">
    <source>
        <dbReference type="PROSITE" id="PS51208"/>
    </source>
</evidence>
<name>C4V1B7_9FIRM</name>
<gene>
    <name evidence="3" type="ORF">HMPREF0908_0311</name>
</gene>
<dbReference type="SMART" id="SM00869">
    <property type="entry name" value="Autotransporter"/>
    <property type="match status" value="1"/>
</dbReference>
<reference evidence="3 4" key="1">
    <citation type="submission" date="2009-04" db="EMBL/GenBank/DDBJ databases">
        <authorList>
            <person name="Qin X."/>
            <person name="Bachman B."/>
            <person name="Battles P."/>
            <person name="Bell A."/>
            <person name="Bess C."/>
            <person name="Bickham C."/>
            <person name="Chaboub L."/>
            <person name="Chen D."/>
            <person name="Coyle M."/>
            <person name="Deiros D.R."/>
            <person name="Dinh H."/>
            <person name="Forbes L."/>
            <person name="Fowler G."/>
            <person name="Francisco L."/>
            <person name="Fu Q."/>
            <person name="Gubbala S."/>
            <person name="Hale W."/>
            <person name="Han Y."/>
            <person name="Hemphill L."/>
            <person name="Highlander S.K."/>
            <person name="Hirani K."/>
            <person name="Hogues M."/>
            <person name="Jackson L."/>
            <person name="Jakkamsetti A."/>
            <person name="Javaid M."/>
            <person name="Jiang H."/>
            <person name="Korchina V."/>
            <person name="Kovar C."/>
            <person name="Lara F."/>
            <person name="Lee S."/>
            <person name="Mata R."/>
            <person name="Mathew T."/>
            <person name="Moen C."/>
            <person name="Morales K."/>
            <person name="Munidasa M."/>
            <person name="Nazareth L."/>
            <person name="Ngo R."/>
            <person name="Nguyen L."/>
            <person name="Okwuonu G."/>
            <person name="Ongeri F."/>
            <person name="Patil S."/>
            <person name="Petrosino J."/>
            <person name="Pham C."/>
            <person name="Pham P."/>
            <person name="Pu L.-L."/>
            <person name="Puazo M."/>
            <person name="Raj R."/>
            <person name="Reid J."/>
            <person name="Rouhana J."/>
            <person name="Saada N."/>
            <person name="Shang Y."/>
            <person name="Simmons D."/>
            <person name="Thornton R."/>
            <person name="Warren J."/>
            <person name="Weissenberger G."/>
            <person name="Zhang J."/>
            <person name="Zhang L."/>
            <person name="Zhou C."/>
            <person name="Zhu D."/>
            <person name="Muzny D."/>
            <person name="Worley K."/>
            <person name="Gibbs R."/>
        </authorList>
    </citation>
    <scope>NUCLEOTIDE SEQUENCE [LARGE SCALE GENOMIC DNA]</scope>
    <source>
        <strain evidence="3 4">ATCC 43531</strain>
    </source>
</reference>
<feature type="signal peptide" evidence="1">
    <location>
        <begin position="1"/>
        <end position="34"/>
    </location>
</feature>
<organism evidence="3 4">
    <name type="scientific">Selenomonas flueggei ATCC 43531</name>
    <dbReference type="NCBI Taxonomy" id="638302"/>
    <lineage>
        <taxon>Bacteria</taxon>
        <taxon>Bacillati</taxon>
        <taxon>Bacillota</taxon>
        <taxon>Negativicutes</taxon>
        <taxon>Selenomonadales</taxon>
        <taxon>Selenomonadaceae</taxon>
        <taxon>Selenomonas</taxon>
    </lineage>
</organism>
<dbReference type="PROSITE" id="PS51208">
    <property type="entry name" value="AUTOTRANSPORTER"/>
    <property type="match status" value="1"/>
</dbReference>
<keyword evidence="1" id="KW-0732">Signal</keyword>
<dbReference type="SUPFAM" id="SSF103515">
    <property type="entry name" value="Autotransporter"/>
    <property type="match status" value="1"/>
</dbReference>
<dbReference type="EMBL" id="ACLA01000004">
    <property type="protein sequence ID" value="EEQ49453.1"/>
    <property type="molecule type" value="Genomic_DNA"/>
</dbReference>